<protein>
    <submittedName>
        <fullName evidence="4">Membrane-bound lytic murein transglycosylase B</fullName>
    </submittedName>
</protein>
<evidence type="ECO:0000313" key="4">
    <source>
        <dbReference type="EMBL" id="SNT68375.1"/>
    </source>
</evidence>
<dbReference type="AlphaFoldDB" id="A0A239PLD2"/>
<dbReference type="NCBIfam" id="TIGR02283">
    <property type="entry name" value="MltB_2"/>
    <property type="match status" value="1"/>
</dbReference>
<name>A0A239PLD2_9PROT</name>
<feature type="domain" description="Transglycosylase SLT" evidence="3">
    <location>
        <begin position="47"/>
        <end position="341"/>
    </location>
</feature>
<proteinExistence type="predicted"/>
<evidence type="ECO:0000259" key="2">
    <source>
        <dbReference type="Pfam" id="PF01471"/>
    </source>
</evidence>
<dbReference type="InterPro" id="IPR036365">
    <property type="entry name" value="PGBD-like_sf"/>
</dbReference>
<feature type="chain" id="PRO_5012873438" evidence="1">
    <location>
        <begin position="44"/>
        <end position="434"/>
    </location>
</feature>
<feature type="domain" description="Peptidoglycan binding-like" evidence="2">
    <location>
        <begin position="364"/>
        <end position="418"/>
    </location>
</feature>
<evidence type="ECO:0000256" key="1">
    <source>
        <dbReference type="SAM" id="SignalP"/>
    </source>
</evidence>
<dbReference type="Pfam" id="PF01471">
    <property type="entry name" value="PG_binding_1"/>
    <property type="match status" value="1"/>
</dbReference>
<dbReference type="InterPro" id="IPR023346">
    <property type="entry name" value="Lysozyme-like_dom_sf"/>
</dbReference>
<dbReference type="Proteomes" id="UP000198346">
    <property type="component" value="Unassembled WGS sequence"/>
</dbReference>
<feature type="signal peptide" evidence="1">
    <location>
        <begin position="1"/>
        <end position="43"/>
    </location>
</feature>
<evidence type="ECO:0000259" key="3">
    <source>
        <dbReference type="Pfam" id="PF13406"/>
    </source>
</evidence>
<dbReference type="GO" id="GO:0008933">
    <property type="term" value="F:peptidoglycan lytic transglycosylase activity"/>
    <property type="evidence" value="ECO:0007669"/>
    <property type="project" value="TreeGrafter"/>
</dbReference>
<dbReference type="CDD" id="cd13399">
    <property type="entry name" value="Slt35-like"/>
    <property type="match status" value="1"/>
</dbReference>
<dbReference type="InterPro" id="IPR011970">
    <property type="entry name" value="MltB_2"/>
</dbReference>
<dbReference type="Gene3D" id="1.10.530.10">
    <property type="match status" value="1"/>
</dbReference>
<dbReference type="Gene3D" id="1.10.101.10">
    <property type="entry name" value="PGBD-like superfamily/PGBD"/>
    <property type="match status" value="1"/>
</dbReference>
<dbReference type="InterPro" id="IPR036366">
    <property type="entry name" value="PGBDSf"/>
</dbReference>
<dbReference type="PANTHER" id="PTHR30163:SF8">
    <property type="entry name" value="LYTIC MUREIN TRANSGLYCOSYLASE"/>
    <property type="match status" value="1"/>
</dbReference>
<dbReference type="SUPFAM" id="SSF47090">
    <property type="entry name" value="PGBD-like"/>
    <property type="match status" value="1"/>
</dbReference>
<dbReference type="SUPFAM" id="SSF53955">
    <property type="entry name" value="Lysozyme-like"/>
    <property type="match status" value="1"/>
</dbReference>
<keyword evidence="5" id="KW-1185">Reference proteome</keyword>
<dbReference type="EMBL" id="FZQA01000001">
    <property type="protein sequence ID" value="SNT68375.1"/>
    <property type="molecule type" value="Genomic_DNA"/>
</dbReference>
<dbReference type="PANTHER" id="PTHR30163">
    <property type="entry name" value="MEMBRANE-BOUND LYTIC MUREIN TRANSGLYCOSYLASE B"/>
    <property type="match status" value="1"/>
</dbReference>
<reference evidence="4 5" key="1">
    <citation type="submission" date="2017-07" db="EMBL/GenBank/DDBJ databases">
        <authorList>
            <person name="Sun Z.S."/>
            <person name="Albrecht U."/>
            <person name="Echele G."/>
            <person name="Lee C.C."/>
        </authorList>
    </citation>
    <scope>NUCLEOTIDE SEQUENCE [LARGE SCALE GENOMIC DNA]</scope>
    <source>
        <strain evidence="4 5">CGMCC 1.12710</strain>
    </source>
</reference>
<dbReference type="InterPro" id="IPR043426">
    <property type="entry name" value="MltB-like"/>
</dbReference>
<accession>A0A239PLD2</accession>
<sequence>MTMAFQSGGMMRKAGRKTTKLAASLLTALVTAFPAAGLSAATAQEPSFEEWLDGFRAEAAAAGVRPDVIEGALSGVAPIDRVFEINDNQPEFARAIWDYLDGALSAKRIETGRAKLAEHRDLLRRIETAYGVDAEILVAIWGLESSYGAVMGDYDVVAALATLAWKGRRSGYGRSQLIGALKILQNGYAARDELKGSWAGAMGQTQFVPTTYLSYAVDFDGDGRRDLWRDLGDVFASTANYLAASGYRADDPWAVEVILPDGFDYALAKPNYRRALAEWAAMGIRGAQGSLIGRYDPNLRGRVFLPAGARGPAFLVFGNFEAILKYNNSTAYGLAVGLLSEAVAGGAPALVRDWPRDDRALTLSERKALQQALKDHGFDPGPVDGIIGAGTKRALRAWQQKEGLPADGYASATMLALLTARLPATEESAAAQER</sequence>
<dbReference type="InterPro" id="IPR031304">
    <property type="entry name" value="SLT_2"/>
</dbReference>
<dbReference type="RefSeq" id="WP_234993305.1">
    <property type="nucleotide sequence ID" value="NZ_FZQA01000001.1"/>
</dbReference>
<dbReference type="InterPro" id="IPR002477">
    <property type="entry name" value="Peptidoglycan-bd-like"/>
</dbReference>
<dbReference type="GO" id="GO:0009253">
    <property type="term" value="P:peptidoglycan catabolic process"/>
    <property type="evidence" value="ECO:0007669"/>
    <property type="project" value="TreeGrafter"/>
</dbReference>
<gene>
    <name evidence="4" type="ORF">SAMN06297382_0877</name>
</gene>
<dbReference type="Pfam" id="PF13406">
    <property type="entry name" value="SLT_2"/>
    <property type="match status" value="1"/>
</dbReference>
<dbReference type="Gene3D" id="1.10.8.350">
    <property type="entry name" value="Bacterial muramidase"/>
    <property type="match status" value="1"/>
</dbReference>
<organism evidence="4 5">
    <name type="scientific">Amphiplicatus metriothermophilus</name>
    <dbReference type="NCBI Taxonomy" id="1519374"/>
    <lineage>
        <taxon>Bacteria</taxon>
        <taxon>Pseudomonadati</taxon>
        <taxon>Pseudomonadota</taxon>
        <taxon>Alphaproteobacteria</taxon>
        <taxon>Parvularculales</taxon>
        <taxon>Parvularculaceae</taxon>
        <taxon>Amphiplicatus</taxon>
    </lineage>
</organism>
<evidence type="ECO:0000313" key="5">
    <source>
        <dbReference type="Proteomes" id="UP000198346"/>
    </source>
</evidence>
<keyword evidence="1" id="KW-0732">Signal</keyword>